<dbReference type="InterPro" id="IPR003609">
    <property type="entry name" value="Pan_app"/>
</dbReference>
<dbReference type="Gene3D" id="3.50.4.10">
    <property type="entry name" value="Hepatocyte Growth Factor"/>
    <property type="match status" value="1"/>
</dbReference>
<feature type="domain" description="Apple" evidence="2">
    <location>
        <begin position="209"/>
        <end position="231"/>
    </location>
</feature>
<reference evidence="3" key="2">
    <citation type="submission" date="2020-04" db="EMBL/GenBank/DDBJ databases">
        <authorList>
            <person name="Santos R.A.C."/>
            <person name="Steenwyk J.L."/>
            <person name="Rivero-Menendez O."/>
            <person name="Mead M.E."/>
            <person name="Silva L.P."/>
            <person name="Bastos R.W."/>
            <person name="Alastruey-Izquierdo A."/>
            <person name="Goldman G.H."/>
            <person name="Rokas A."/>
        </authorList>
    </citation>
    <scope>NUCLEOTIDE SEQUENCE</scope>
    <source>
        <strain evidence="3">CNM-CM6805</strain>
    </source>
</reference>
<keyword evidence="4" id="KW-1185">Reference proteome</keyword>
<proteinExistence type="predicted"/>
<dbReference type="EMBL" id="JAAAPX010000108">
    <property type="protein sequence ID" value="KAF4231080.1"/>
    <property type="molecule type" value="Genomic_DNA"/>
</dbReference>
<dbReference type="OrthoDB" id="4462933at2759"/>
<evidence type="ECO:0000313" key="3">
    <source>
        <dbReference type="EMBL" id="KAF4231080.1"/>
    </source>
</evidence>
<keyword evidence="1" id="KW-0732">Signal</keyword>
<dbReference type="AlphaFoldDB" id="A0A8H4GZ58"/>
<feature type="chain" id="PRO_5044155097" description="Apple domain-containing protein" evidence="1">
    <location>
        <begin position="28"/>
        <end position="256"/>
    </location>
</feature>
<evidence type="ECO:0000259" key="2">
    <source>
        <dbReference type="Pfam" id="PF14295"/>
    </source>
</evidence>
<feature type="signal peptide" evidence="1">
    <location>
        <begin position="1"/>
        <end position="27"/>
    </location>
</feature>
<name>A0A8H4GZ58_9EURO</name>
<feature type="domain" description="Apple" evidence="2">
    <location>
        <begin position="68"/>
        <end position="95"/>
    </location>
</feature>
<gene>
    <name evidence="3" type="ORF">CNMCM6805_000312</name>
</gene>
<evidence type="ECO:0000256" key="1">
    <source>
        <dbReference type="SAM" id="SignalP"/>
    </source>
</evidence>
<dbReference type="Pfam" id="PF14295">
    <property type="entry name" value="PAN_4"/>
    <property type="match status" value="2"/>
</dbReference>
<reference evidence="3" key="1">
    <citation type="journal article" date="2020" name="bioRxiv">
        <title>Genomic and phenotypic heterogeneity of clinical isolates of the human pathogens Aspergillus fumigatus, Aspergillus lentulus and Aspergillus fumigatiaffinis.</title>
        <authorList>
            <person name="dos Santos R.A.C."/>
            <person name="Steenwyk J.L."/>
            <person name="Rivero-Menendez O."/>
            <person name="Mead M.E."/>
            <person name="Silva L.P."/>
            <person name="Bastos R.W."/>
            <person name="Alastruey-Izquierdo A."/>
            <person name="Goldman G.H."/>
            <person name="Rokas A."/>
        </authorList>
    </citation>
    <scope>NUCLEOTIDE SEQUENCE</scope>
    <source>
        <strain evidence="3">CNM-CM6805</strain>
    </source>
</reference>
<evidence type="ECO:0000313" key="4">
    <source>
        <dbReference type="Proteomes" id="UP000653565"/>
    </source>
</evidence>
<protein>
    <recommendedName>
        <fullName evidence="2">Apple domain-containing protein</fullName>
    </recommendedName>
</protein>
<comment type="caution">
    <text evidence="3">The sequence shown here is derived from an EMBL/GenBank/DDBJ whole genome shotgun (WGS) entry which is preliminary data.</text>
</comment>
<dbReference type="Proteomes" id="UP000653565">
    <property type="component" value="Unassembled WGS sequence"/>
</dbReference>
<accession>A0A8H4GZ58</accession>
<sequence length="256" mass="27680">MGLPSVYNSIVVALLLTPAWFNSLARANYSDFCPAQNPEIQVESTTYTITCGKSFINPFPTLVQTTQPNPSPEDCARVCTADPECRGIVWNSGSCWKSTNGNAGTVNAAGAIMLVPGETQEPDPEPVPDCQEQVNAAVGTAVAAANTNCTNRVNQVQTQLNNCNTNDGNCYTSQAFYQTGAGVRFRVWCNRYVAQVTSDMFHLGNTVGHRGCLDLCARNSRCMTAYYNTDAGTCHAVPALRAPTHRQAFITTFMRA</sequence>
<organism evidence="3 4">
    <name type="scientific">Aspergillus fumigatiaffinis</name>
    <dbReference type="NCBI Taxonomy" id="340414"/>
    <lineage>
        <taxon>Eukaryota</taxon>
        <taxon>Fungi</taxon>
        <taxon>Dikarya</taxon>
        <taxon>Ascomycota</taxon>
        <taxon>Pezizomycotina</taxon>
        <taxon>Eurotiomycetes</taxon>
        <taxon>Eurotiomycetidae</taxon>
        <taxon>Eurotiales</taxon>
        <taxon>Aspergillaceae</taxon>
        <taxon>Aspergillus</taxon>
        <taxon>Aspergillus subgen. Fumigati</taxon>
    </lineage>
</organism>